<dbReference type="SMART" id="SM00368">
    <property type="entry name" value="LRR_RI"/>
    <property type="match status" value="6"/>
</dbReference>
<name>A0A0M0KA12_9EUKA</name>
<dbReference type="EMBL" id="JWZX01000933">
    <property type="protein sequence ID" value="KOO35253.1"/>
    <property type="molecule type" value="Genomic_DNA"/>
</dbReference>
<comment type="caution">
    <text evidence="5">The sequence shown here is derived from an EMBL/GenBank/DDBJ whole genome shotgun (WGS) entry which is preliminary data.</text>
</comment>
<dbReference type="InterPro" id="IPR001611">
    <property type="entry name" value="Leu-rich_rpt"/>
</dbReference>
<dbReference type="Gene3D" id="3.80.10.10">
    <property type="entry name" value="Ribonuclease Inhibitor"/>
    <property type="match status" value="4"/>
</dbReference>
<dbReference type="PANTHER" id="PTHR24107">
    <property type="entry name" value="YNEIN REGULATORY COMPLEX SUBUNIT 5"/>
    <property type="match status" value="1"/>
</dbReference>
<evidence type="ECO:0000256" key="4">
    <source>
        <dbReference type="SAM" id="MobiDB-lite"/>
    </source>
</evidence>
<dbReference type="Proteomes" id="UP000037460">
    <property type="component" value="Unassembled WGS sequence"/>
</dbReference>
<dbReference type="SUPFAM" id="SSF52047">
    <property type="entry name" value="RNI-like"/>
    <property type="match status" value="2"/>
</dbReference>
<evidence type="ECO:0000313" key="6">
    <source>
        <dbReference type="Proteomes" id="UP000037460"/>
    </source>
</evidence>
<evidence type="ECO:0000256" key="1">
    <source>
        <dbReference type="ARBA" id="ARBA00004245"/>
    </source>
</evidence>
<keyword evidence="2" id="KW-0963">Cytoplasm</keyword>
<dbReference type="InterPro" id="IPR032675">
    <property type="entry name" value="LRR_dom_sf"/>
</dbReference>
<organism evidence="5 6">
    <name type="scientific">Chrysochromulina tobinii</name>
    <dbReference type="NCBI Taxonomy" id="1460289"/>
    <lineage>
        <taxon>Eukaryota</taxon>
        <taxon>Haptista</taxon>
        <taxon>Haptophyta</taxon>
        <taxon>Prymnesiophyceae</taxon>
        <taxon>Prymnesiales</taxon>
        <taxon>Chrysochromulinaceae</taxon>
        <taxon>Chrysochromulina</taxon>
    </lineage>
</organism>
<gene>
    <name evidence="5" type="ORF">Ctob_010019</name>
</gene>
<dbReference type="AlphaFoldDB" id="A0A0M0KA12"/>
<proteinExistence type="predicted"/>
<dbReference type="PANTHER" id="PTHR24107:SF2">
    <property type="entry name" value="NLR FAMILY CARD DOMAIN CONTAINING 3"/>
    <property type="match status" value="1"/>
</dbReference>
<evidence type="ECO:0000256" key="2">
    <source>
        <dbReference type="ARBA" id="ARBA00022490"/>
    </source>
</evidence>
<dbReference type="InterPro" id="IPR052410">
    <property type="entry name" value="DRC5"/>
</dbReference>
<dbReference type="Pfam" id="PF13516">
    <property type="entry name" value="LRR_6"/>
    <property type="match status" value="1"/>
</dbReference>
<keyword evidence="3" id="KW-0206">Cytoskeleton</keyword>
<comment type="subcellular location">
    <subcellularLocation>
        <location evidence="1">Cytoplasm</location>
        <location evidence="1">Cytoskeleton</location>
    </subcellularLocation>
</comment>
<accession>A0A0M0KA12</accession>
<dbReference type="OrthoDB" id="120976at2759"/>
<dbReference type="GO" id="GO:0005856">
    <property type="term" value="C:cytoskeleton"/>
    <property type="evidence" value="ECO:0007669"/>
    <property type="project" value="UniProtKB-SubCell"/>
</dbReference>
<protein>
    <submittedName>
        <fullName evidence="5">Ribonuclease inhibitor</fullName>
    </submittedName>
</protein>
<evidence type="ECO:0000313" key="5">
    <source>
        <dbReference type="EMBL" id="KOO35253.1"/>
    </source>
</evidence>
<feature type="region of interest" description="Disordered" evidence="4">
    <location>
        <begin position="579"/>
        <end position="598"/>
    </location>
</feature>
<evidence type="ECO:0000256" key="3">
    <source>
        <dbReference type="ARBA" id="ARBA00023212"/>
    </source>
</evidence>
<sequence length="744" mass="78886">MRTAEAAALALAVKACSAHGPMVQTLVLEGSSLPVPQLLGLRELSQGLHKRFSSECSKLHGSEVTLIAQLLSENTSLELLDLNSSGLSGGLSEIASAIAARAMPLTALHLGENGLSAAHTIELVHALRTGAPQLTDLDLSGNPLCGVEEGGKDEYSTEAIETLCSWIADGAALLSLSLVDVALCGLARDGNGSYQSRGIAVLNETLSSGRAAQKHISLKSLNISGCKIREDDAHHLGKGLSRNRTLEKLVLDKTPLMVQQLLRGERLSLHSVDFSEVDATLMAQLLQQDLALTCIDLGGAKPLPKEIKVLSDAFARLHGRASVRELSVSGRCLGLEGSASLLDALKDCPLEVLDLTGNEICGIKATGTDPFNPFVLKMVCALIIKEGCALRRLRLKGNHMIGNDVYTSEAVFLFSEALRSPRCRLEELQLGLVNKSSGLREEDGMVLGTAVQACASLIKLSVTRAELPMTELLHGSISLDLEGKGLGRTEMGIAAQILRSNGTLRTLKLTDNCMGPHGLLALADAVRHARPPLEEVFMGNLGISSCEEIYVFLRALREGGAPLRVLDIHGNPLCVAEGGATASAPPPGSSGTQHGGAPDEQRCLRALAEVCDWITSPGNQLSVLNLREVMKEELPAEIHQAALTMLCAAVGHEHCVLRELNVHGFGFKPASVTLLAEALLRCPTPLETLVLARWAVPVRRLGVEAGRLTFGGANGCQEDVVLVSHLLGSDMRRASLLSHSTGRS</sequence>
<keyword evidence="6" id="KW-1185">Reference proteome</keyword>
<reference evidence="6" key="1">
    <citation type="journal article" date="2015" name="PLoS Genet.">
        <title>Genome Sequence and Transcriptome Analyses of Chrysochromulina tobin: Metabolic Tools for Enhanced Algal Fitness in the Prominent Order Prymnesiales (Haptophyceae).</title>
        <authorList>
            <person name="Hovde B.T."/>
            <person name="Deodato C.R."/>
            <person name="Hunsperger H.M."/>
            <person name="Ryken S.A."/>
            <person name="Yost W."/>
            <person name="Jha R.K."/>
            <person name="Patterson J."/>
            <person name="Monnat R.J. Jr."/>
            <person name="Barlow S.B."/>
            <person name="Starkenburg S.R."/>
            <person name="Cattolico R.A."/>
        </authorList>
    </citation>
    <scope>NUCLEOTIDE SEQUENCE</scope>
    <source>
        <strain evidence="6">CCMP291</strain>
    </source>
</reference>